<comment type="similarity">
    <text evidence="2 7">Belongs to the cytochrome P450 family.</text>
</comment>
<dbReference type="CDD" id="cd09917">
    <property type="entry name" value="F-box_SF"/>
    <property type="match status" value="1"/>
</dbReference>
<sequence>MQLAIPVYEWIEACNDRAFLEQSSARAPPSPFMSLPLEIHRMIFSYLGDYADVFCLSLVDLYFWRIGRAVLMYEVLSVLCPLANRALICVGDETSTEPPDYPAGLLTPDEVEELQAGLDSDDDDGEDDESCTYNRPENLYHLAAARYNYIARYIFSTFPELYFSPIAKIPGPKLAALTSWYEFYYDVIKPGQFVWHIKDLHEQYGPILRITPWEIHINDPDFLDEIYAPSFCNREKYSFQTRTLKVPMSMGGTIKHDLHRKRREALDPFFSKKSVTVLESMIRHKVNQLCELMEDHSKQEIVVSLSDVYFAFANDVVSHYSFGHDNNLLGNEIKSSTQRNNISRLLLEVKVINVFHGSLMRALNMVAFSDNIRSEIQQALSDKDRVNDGEKRSIFYELRDNPTLPQSEKELSRLEQEGTLLVMAGTESTAKSMAIAHFHLLSNPEDMSKLRAELQTVPKTASWTQLEQLTYLNGVIAEGNRLPFGVMGRVCRIAPNEALKYKGHVIPPGTPPERWTGSEGVARRKYQMVFNKGGRNCIGMNLAHAEMFLALAAMARFDMTLSETDFSDVEFQHDFHVAYPKLDSKGVRARVQAKAVEA</sequence>
<evidence type="ECO:0000256" key="1">
    <source>
        <dbReference type="ARBA" id="ARBA00001971"/>
    </source>
</evidence>
<evidence type="ECO:0000256" key="5">
    <source>
        <dbReference type="ARBA" id="ARBA00023004"/>
    </source>
</evidence>
<keyword evidence="5 7" id="KW-0408">Iron</keyword>
<evidence type="ECO:0000256" key="4">
    <source>
        <dbReference type="ARBA" id="ARBA00023002"/>
    </source>
</evidence>
<comment type="cofactor">
    <cofactor evidence="1">
        <name>heme</name>
        <dbReference type="ChEBI" id="CHEBI:30413"/>
    </cofactor>
</comment>
<dbReference type="EMBL" id="FWEW01001082">
    <property type="protein sequence ID" value="SLM36437.1"/>
    <property type="molecule type" value="Genomic_DNA"/>
</dbReference>
<dbReference type="CDD" id="cd11062">
    <property type="entry name" value="CYP58-like"/>
    <property type="match status" value="1"/>
</dbReference>
<dbReference type="InterPro" id="IPR050121">
    <property type="entry name" value="Cytochrome_P450_monoxygenase"/>
</dbReference>
<dbReference type="GO" id="GO:0016705">
    <property type="term" value="F:oxidoreductase activity, acting on paired donors, with incorporation or reduction of molecular oxygen"/>
    <property type="evidence" value="ECO:0007669"/>
    <property type="project" value="InterPro"/>
</dbReference>
<accession>A0A1W5CZX7</accession>
<evidence type="ECO:0000256" key="6">
    <source>
        <dbReference type="ARBA" id="ARBA00023033"/>
    </source>
</evidence>
<dbReference type="SUPFAM" id="SSF81383">
    <property type="entry name" value="F-box domain"/>
    <property type="match status" value="1"/>
</dbReference>
<evidence type="ECO:0000256" key="3">
    <source>
        <dbReference type="ARBA" id="ARBA00022723"/>
    </source>
</evidence>
<dbReference type="GO" id="GO:0004497">
    <property type="term" value="F:monooxygenase activity"/>
    <property type="evidence" value="ECO:0007669"/>
    <property type="project" value="UniProtKB-KW"/>
</dbReference>
<dbReference type="InterPro" id="IPR036047">
    <property type="entry name" value="F-box-like_dom_sf"/>
</dbReference>
<reference evidence="9" key="1">
    <citation type="submission" date="2017-03" db="EMBL/GenBank/DDBJ databases">
        <authorList>
            <person name="Sharma R."/>
            <person name="Thines M."/>
        </authorList>
    </citation>
    <scope>NUCLEOTIDE SEQUENCE [LARGE SCALE GENOMIC DNA]</scope>
</reference>
<keyword evidence="7" id="KW-0349">Heme</keyword>
<organism evidence="8 9">
    <name type="scientific">Lasallia pustulata</name>
    <dbReference type="NCBI Taxonomy" id="136370"/>
    <lineage>
        <taxon>Eukaryota</taxon>
        <taxon>Fungi</taxon>
        <taxon>Dikarya</taxon>
        <taxon>Ascomycota</taxon>
        <taxon>Pezizomycotina</taxon>
        <taxon>Lecanoromycetes</taxon>
        <taxon>OSLEUM clade</taxon>
        <taxon>Umbilicariomycetidae</taxon>
        <taxon>Umbilicariales</taxon>
        <taxon>Umbilicariaceae</taxon>
        <taxon>Lasallia</taxon>
    </lineage>
</organism>
<dbReference type="GO" id="GO:0020037">
    <property type="term" value="F:heme binding"/>
    <property type="evidence" value="ECO:0007669"/>
    <property type="project" value="InterPro"/>
</dbReference>
<protein>
    <submittedName>
        <fullName evidence="8">Cytochrome p450</fullName>
    </submittedName>
</protein>
<dbReference type="SUPFAM" id="SSF48264">
    <property type="entry name" value="Cytochrome P450"/>
    <property type="match status" value="1"/>
</dbReference>
<dbReference type="AlphaFoldDB" id="A0A1W5CZX7"/>
<evidence type="ECO:0000256" key="7">
    <source>
        <dbReference type="RuleBase" id="RU000461"/>
    </source>
</evidence>
<dbReference type="PROSITE" id="PS00086">
    <property type="entry name" value="CYTOCHROME_P450"/>
    <property type="match status" value="1"/>
</dbReference>
<dbReference type="Pfam" id="PF00067">
    <property type="entry name" value="p450"/>
    <property type="match status" value="2"/>
</dbReference>
<keyword evidence="6 7" id="KW-0503">Monooxygenase</keyword>
<dbReference type="PANTHER" id="PTHR24305:SF157">
    <property type="entry name" value="N-ACETYLTRYPTOPHAN 6-HYDROXYLASE IVOC-RELATED"/>
    <property type="match status" value="1"/>
</dbReference>
<dbReference type="GO" id="GO:0005506">
    <property type="term" value="F:iron ion binding"/>
    <property type="evidence" value="ECO:0007669"/>
    <property type="project" value="InterPro"/>
</dbReference>
<evidence type="ECO:0000313" key="8">
    <source>
        <dbReference type="EMBL" id="SLM36437.1"/>
    </source>
</evidence>
<keyword evidence="4 7" id="KW-0560">Oxidoreductase</keyword>
<dbReference type="Gene3D" id="1.10.630.10">
    <property type="entry name" value="Cytochrome P450"/>
    <property type="match status" value="1"/>
</dbReference>
<evidence type="ECO:0000256" key="2">
    <source>
        <dbReference type="ARBA" id="ARBA00010617"/>
    </source>
</evidence>
<name>A0A1W5CZX7_9LECA</name>
<dbReference type="InterPro" id="IPR017972">
    <property type="entry name" value="Cyt_P450_CS"/>
</dbReference>
<dbReference type="InterPro" id="IPR001128">
    <property type="entry name" value="Cyt_P450"/>
</dbReference>
<evidence type="ECO:0000313" key="9">
    <source>
        <dbReference type="Proteomes" id="UP000192927"/>
    </source>
</evidence>
<dbReference type="InterPro" id="IPR036396">
    <property type="entry name" value="Cyt_P450_sf"/>
</dbReference>
<keyword evidence="3 7" id="KW-0479">Metal-binding</keyword>
<dbReference type="Proteomes" id="UP000192927">
    <property type="component" value="Unassembled WGS sequence"/>
</dbReference>
<keyword evidence="9" id="KW-1185">Reference proteome</keyword>
<dbReference type="PANTHER" id="PTHR24305">
    <property type="entry name" value="CYTOCHROME P450"/>
    <property type="match status" value="1"/>
</dbReference>
<proteinExistence type="inferred from homology"/>